<feature type="compositionally biased region" description="Acidic residues" evidence="1">
    <location>
        <begin position="209"/>
        <end position="222"/>
    </location>
</feature>
<dbReference type="EMBL" id="BAAANH010000006">
    <property type="protein sequence ID" value="GAA1767009.1"/>
    <property type="molecule type" value="Genomic_DNA"/>
</dbReference>
<organism evidence="2 3">
    <name type="scientific">Agromyces humatus</name>
    <dbReference type="NCBI Taxonomy" id="279573"/>
    <lineage>
        <taxon>Bacteria</taxon>
        <taxon>Bacillati</taxon>
        <taxon>Actinomycetota</taxon>
        <taxon>Actinomycetes</taxon>
        <taxon>Micrococcales</taxon>
        <taxon>Microbacteriaceae</taxon>
        <taxon>Agromyces</taxon>
    </lineage>
</organism>
<comment type="caution">
    <text evidence="2">The sequence shown here is derived from an EMBL/GenBank/DDBJ whole genome shotgun (WGS) entry which is preliminary data.</text>
</comment>
<gene>
    <name evidence="2" type="ORF">GCM10009747_29230</name>
</gene>
<keyword evidence="3" id="KW-1185">Reference proteome</keyword>
<feature type="region of interest" description="Disordered" evidence="1">
    <location>
        <begin position="209"/>
        <end position="235"/>
    </location>
</feature>
<accession>A0ABP4X3F8</accession>
<evidence type="ECO:0008006" key="4">
    <source>
        <dbReference type="Google" id="ProtNLM"/>
    </source>
</evidence>
<evidence type="ECO:0000313" key="3">
    <source>
        <dbReference type="Proteomes" id="UP001500506"/>
    </source>
</evidence>
<evidence type="ECO:0000313" key="2">
    <source>
        <dbReference type="EMBL" id="GAA1767009.1"/>
    </source>
</evidence>
<dbReference type="RefSeq" id="WP_232498101.1">
    <property type="nucleotide sequence ID" value="NZ_BAAANH010000006.1"/>
</dbReference>
<dbReference type="Proteomes" id="UP001500506">
    <property type="component" value="Unassembled WGS sequence"/>
</dbReference>
<name>A0ABP4X3F8_9MICO</name>
<sequence length="338" mass="33649">MKIVSRFMAFPAWARVAAVAAGAVIVVGAVSIPVAAVAVDEHNRQVSLEIAAKEAVAEQKAAAEAAEALAKAKDAAARLNAGFDGLTTSLAAAVSPDAAAAFEGTRVKLAFAIADGELEEVSAAVAGVTDALEGLAASAEAQAEALITASPLAGASREALAKAVAELATADDVAAVLAKVKTAADAVVAAQKAGQAAVDAAAKALAEAEAEEDVSTWDESAAEDSPAYSEPGVEPPGVIGMEPGERGDCGANPTGQVVSMSFTWQARQGNTVDVHYALTDGDYKATSGFTQLVAGAGPSGSTRIPVTCPVGSEPTSLITVKVVASIPGESATAYYWGL</sequence>
<reference evidence="3" key="1">
    <citation type="journal article" date="2019" name="Int. J. Syst. Evol. Microbiol.">
        <title>The Global Catalogue of Microorganisms (GCM) 10K type strain sequencing project: providing services to taxonomists for standard genome sequencing and annotation.</title>
        <authorList>
            <consortium name="The Broad Institute Genomics Platform"/>
            <consortium name="The Broad Institute Genome Sequencing Center for Infectious Disease"/>
            <person name="Wu L."/>
            <person name="Ma J."/>
        </authorList>
    </citation>
    <scope>NUCLEOTIDE SEQUENCE [LARGE SCALE GENOMIC DNA]</scope>
    <source>
        <strain evidence="3">JCM 14319</strain>
    </source>
</reference>
<proteinExistence type="predicted"/>
<protein>
    <recommendedName>
        <fullName evidence="4">Ig-like domain-containing protein</fullName>
    </recommendedName>
</protein>
<evidence type="ECO:0000256" key="1">
    <source>
        <dbReference type="SAM" id="MobiDB-lite"/>
    </source>
</evidence>